<organism evidence="3 4">
    <name type="scientific">Agrobacterium bohemicum</name>
    <dbReference type="NCBI Taxonomy" id="2052828"/>
    <lineage>
        <taxon>Bacteria</taxon>
        <taxon>Pseudomonadati</taxon>
        <taxon>Pseudomonadota</taxon>
        <taxon>Alphaproteobacteria</taxon>
        <taxon>Hyphomicrobiales</taxon>
        <taxon>Rhizobiaceae</taxon>
        <taxon>Rhizobium/Agrobacterium group</taxon>
        <taxon>Agrobacterium</taxon>
    </lineage>
</organism>
<protein>
    <recommendedName>
        <fullName evidence="5">Oxygen tolerance protein BatD</fullName>
    </recommendedName>
</protein>
<feature type="transmembrane region" description="Helical" evidence="1">
    <location>
        <begin position="295"/>
        <end position="313"/>
    </location>
</feature>
<dbReference type="PANTHER" id="PTHR40940">
    <property type="entry name" value="PROTEIN BATD-RELATED"/>
    <property type="match status" value="1"/>
</dbReference>
<keyword evidence="1" id="KW-0472">Membrane</keyword>
<evidence type="ECO:0000256" key="1">
    <source>
        <dbReference type="SAM" id="Phobius"/>
    </source>
</evidence>
<gene>
    <name evidence="3" type="ORF">ATO67_18050</name>
</gene>
<keyword evidence="1" id="KW-1133">Transmembrane helix</keyword>
<dbReference type="STRING" id="2052828.ATO67_18050"/>
<name>A0A135P7Z6_9HYPH</name>
<evidence type="ECO:0008006" key="5">
    <source>
        <dbReference type="Google" id="ProtNLM"/>
    </source>
</evidence>
<reference evidence="3 4" key="1">
    <citation type="submission" date="2015-11" db="EMBL/GenBank/DDBJ databases">
        <title>Draft genome sequence of Agrobacterium sp. R89-1.</title>
        <authorList>
            <person name="Zahradnik J."/>
            <person name="Kyslikova E."/>
            <person name="Palyzova A."/>
            <person name="Kyslik P."/>
        </authorList>
    </citation>
    <scope>NUCLEOTIDE SEQUENCE [LARGE SCALE GENOMIC DNA]</scope>
    <source>
        <strain evidence="3 4">R89-1</strain>
    </source>
</reference>
<keyword evidence="4" id="KW-1185">Reference proteome</keyword>
<keyword evidence="1" id="KW-0812">Transmembrane</keyword>
<dbReference type="AlphaFoldDB" id="A0A135P7Z6"/>
<feature type="chain" id="PRO_5007467121" description="Oxygen tolerance protein BatD" evidence="2">
    <location>
        <begin position="19"/>
        <end position="439"/>
    </location>
</feature>
<keyword evidence="2" id="KW-0732">Signal</keyword>
<dbReference type="EMBL" id="LNUW01000004">
    <property type="protein sequence ID" value="KXG87555.1"/>
    <property type="molecule type" value="Genomic_DNA"/>
</dbReference>
<evidence type="ECO:0000256" key="2">
    <source>
        <dbReference type="SAM" id="SignalP"/>
    </source>
</evidence>
<sequence>MKLVVVLFIMFTSMQAQASEPFGRASILEAKPIVPGQQVHVVVEVFAPDFFTSPPQFPLFDALDALVTLPDGSAQNMVQTIDGVQYSGIRRSYAVVPEKAGSFSLPDIGIDLGYSANGTPVKVVVQVKLPTFEVANGPSASAVPFAAKDLSISQSFDRDASTLKAGDALSRTVVVFAEDTQAMLIPPVDFGKPDGVTQYLKPPVLGDGVVRRGMGRSEETGSTRTQTVVYMTTSEGRFSLPEVSYPWFDVDGGAVSTTTLPATDVVIARQEVEAERIAPKLEENVTASGKSERRWWLVALLASALGLVILVFIQRRSSAIGAWAKRLREKRWNTPRRRLKRLRAIITYGGEFAIYRALQDWSGSLGYPTLSDWVEAQANPVLTAQTTILDRRLFRSQDVTLDRRALALAVKLPKQTRVVAKGALPELNPTAKTSLLPPL</sequence>
<accession>A0A135P7Z6</accession>
<dbReference type="Proteomes" id="UP000070498">
    <property type="component" value="Unassembled WGS sequence"/>
</dbReference>
<dbReference type="Pfam" id="PF13584">
    <property type="entry name" value="BatD"/>
    <property type="match status" value="1"/>
</dbReference>
<dbReference type="InterPro" id="IPR025738">
    <property type="entry name" value="BatD"/>
</dbReference>
<dbReference type="OrthoDB" id="7699970at2"/>
<proteinExistence type="predicted"/>
<dbReference type="RefSeq" id="WP_067652504.1">
    <property type="nucleotide sequence ID" value="NZ_KQ961034.1"/>
</dbReference>
<evidence type="ECO:0000313" key="4">
    <source>
        <dbReference type="Proteomes" id="UP000070498"/>
    </source>
</evidence>
<evidence type="ECO:0000313" key="3">
    <source>
        <dbReference type="EMBL" id="KXG87555.1"/>
    </source>
</evidence>
<feature type="signal peptide" evidence="2">
    <location>
        <begin position="1"/>
        <end position="18"/>
    </location>
</feature>
<dbReference type="PANTHER" id="PTHR40940:SF1">
    <property type="entry name" value="PROTEIN BATD"/>
    <property type="match status" value="1"/>
</dbReference>
<comment type="caution">
    <text evidence="3">The sequence shown here is derived from an EMBL/GenBank/DDBJ whole genome shotgun (WGS) entry which is preliminary data.</text>
</comment>